<dbReference type="PANTHER" id="PTHR44942:SF4">
    <property type="entry name" value="METHYLTRANSFERASE TYPE 11 DOMAIN-CONTAINING PROTEIN"/>
    <property type="match status" value="1"/>
</dbReference>
<gene>
    <name evidence="3" type="ORF">CVIRNUC_009764</name>
</gene>
<proteinExistence type="predicted"/>
<name>A0AAV1IIB9_9CHLO</name>
<dbReference type="EMBL" id="CAUYUE010000015">
    <property type="protein sequence ID" value="CAK0786551.1"/>
    <property type="molecule type" value="Genomic_DNA"/>
</dbReference>
<dbReference type="AlphaFoldDB" id="A0AAV1IIB9"/>
<evidence type="ECO:0000256" key="1">
    <source>
        <dbReference type="ARBA" id="ARBA00022603"/>
    </source>
</evidence>
<dbReference type="InterPro" id="IPR051052">
    <property type="entry name" value="Diverse_substrate_MTase"/>
</dbReference>
<evidence type="ECO:0000313" key="4">
    <source>
        <dbReference type="Proteomes" id="UP001314263"/>
    </source>
</evidence>
<dbReference type="InterPro" id="IPR029063">
    <property type="entry name" value="SAM-dependent_MTases_sf"/>
</dbReference>
<evidence type="ECO:0000313" key="3">
    <source>
        <dbReference type="EMBL" id="CAK0786551.1"/>
    </source>
</evidence>
<keyword evidence="2" id="KW-0808">Transferase</keyword>
<evidence type="ECO:0000256" key="2">
    <source>
        <dbReference type="ARBA" id="ARBA00022679"/>
    </source>
</evidence>
<evidence type="ECO:0008006" key="5">
    <source>
        <dbReference type="Google" id="ProtNLM"/>
    </source>
</evidence>
<dbReference type="GO" id="GO:0008168">
    <property type="term" value="F:methyltransferase activity"/>
    <property type="evidence" value="ECO:0007669"/>
    <property type="project" value="UniProtKB-KW"/>
</dbReference>
<comment type="caution">
    <text evidence="3">The sequence shown here is derived from an EMBL/GenBank/DDBJ whole genome shotgun (WGS) entry which is preliminary data.</text>
</comment>
<protein>
    <recommendedName>
        <fullName evidence="5">Methyltransferase type 11 domain-containing protein</fullName>
    </recommendedName>
</protein>
<dbReference type="Proteomes" id="UP001314263">
    <property type="component" value="Unassembled WGS sequence"/>
</dbReference>
<dbReference type="Gene3D" id="3.40.50.150">
    <property type="entry name" value="Vaccinia Virus protein VP39"/>
    <property type="match status" value="1"/>
</dbReference>
<keyword evidence="4" id="KW-1185">Reference proteome</keyword>
<organism evidence="3 4">
    <name type="scientific">Coccomyxa viridis</name>
    <dbReference type="NCBI Taxonomy" id="1274662"/>
    <lineage>
        <taxon>Eukaryota</taxon>
        <taxon>Viridiplantae</taxon>
        <taxon>Chlorophyta</taxon>
        <taxon>core chlorophytes</taxon>
        <taxon>Trebouxiophyceae</taxon>
        <taxon>Trebouxiophyceae incertae sedis</taxon>
        <taxon>Coccomyxaceae</taxon>
        <taxon>Coccomyxa</taxon>
    </lineage>
</organism>
<sequence>MRHCAEPSHYSRQSAFRFDVPAFYKEARRVLKPGGKLAAWCYSFPDIEHHAEADRVFRDFREDVLGPHKTDVMSHCERQYRDIAPSAQDFGTVERDTMPYRLETTVWHLVQFVKTGGIYAKMRRETPGKPDPLPELQKKLMAAVGTSDKMFPLTLNYTIFMLLAKDPQPL</sequence>
<keyword evidence="1" id="KW-0489">Methyltransferase</keyword>
<dbReference type="SUPFAM" id="SSF53335">
    <property type="entry name" value="S-adenosyl-L-methionine-dependent methyltransferases"/>
    <property type="match status" value="1"/>
</dbReference>
<dbReference type="GO" id="GO:0032259">
    <property type="term" value="P:methylation"/>
    <property type="evidence" value="ECO:0007669"/>
    <property type="project" value="UniProtKB-KW"/>
</dbReference>
<accession>A0AAV1IIB9</accession>
<dbReference type="PANTHER" id="PTHR44942">
    <property type="entry name" value="METHYLTRANSF_11 DOMAIN-CONTAINING PROTEIN"/>
    <property type="match status" value="1"/>
</dbReference>
<reference evidence="3 4" key="1">
    <citation type="submission" date="2023-10" db="EMBL/GenBank/DDBJ databases">
        <authorList>
            <person name="Maclean D."/>
            <person name="Macfadyen A."/>
        </authorList>
    </citation>
    <scope>NUCLEOTIDE SEQUENCE [LARGE SCALE GENOMIC DNA]</scope>
</reference>